<dbReference type="HOGENOM" id="CLU_000445_43_7_7"/>
<dbReference type="Gene3D" id="3.60.40.10">
    <property type="entry name" value="PPM-type phosphatase domain"/>
    <property type="match status" value="1"/>
</dbReference>
<dbReference type="InterPro" id="IPR052016">
    <property type="entry name" value="Bact_Sigma-Reg"/>
</dbReference>
<keyword evidence="5" id="KW-1185">Reference proteome</keyword>
<evidence type="ECO:0000256" key="2">
    <source>
        <dbReference type="PROSITE-ProRule" id="PRU00169"/>
    </source>
</evidence>
<dbReference type="Gene3D" id="3.40.50.2300">
    <property type="match status" value="1"/>
</dbReference>
<dbReference type="Pfam" id="PF07228">
    <property type="entry name" value="SpoIIE"/>
    <property type="match status" value="1"/>
</dbReference>
<dbReference type="EMBL" id="CP003985">
    <property type="protein sequence ID" value="AGF77921.1"/>
    <property type="molecule type" value="Genomic_DNA"/>
</dbReference>
<dbReference type="SMART" id="SM00331">
    <property type="entry name" value="PP2C_SIG"/>
    <property type="match status" value="1"/>
</dbReference>
<accession>M1PNB5</accession>
<reference evidence="5" key="1">
    <citation type="journal article" date="2013" name="Stand. Genomic Sci.">
        <title>Complete genome sequence of Desulfocapsa sulfexigens, a marine deltaproteobacterium specialized in disproportionating inorganic sulfur compounds.</title>
        <authorList>
            <person name="Finster K.W."/>
            <person name="Kjeldsen K.U."/>
            <person name="Kube M."/>
            <person name="Reinhardt R."/>
            <person name="Mussmann M."/>
            <person name="Amann R."/>
            <person name="Schreiber L."/>
        </authorList>
    </citation>
    <scope>NUCLEOTIDE SEQUENCE [LARGE SCALE GENOMIC DNA]</scope>
    <source>
        <strain evidence="5">DSM 10523 / SB164P1</strain>
    </source>
</reference>
<dbReference type="SUPFAM" id="SSF52172">
    <property type="entry name" value="CheY-like"/>
    <property type="match status" value="1"/>
</dbReference>
<name>M1PNB5_DESSD</name>
<keyword evidence="1" id="KW-0378">Hydrolase</keyword>
<dbReference type="eggNOG" id="COG2208">
    <property type="taxonomic scope" value="Bacteria"/>
</dbReference>
<keyword evidence="2" id="KW-0597">Phosphoprotein</keyword>
<dbReference type="PANTHER" id="PTHR43156:SF2">
    <property type="entry name" value="STAGE II SPORULATION PROTEIN E"/>
    <property type="match status" value="1"/>
</dbReference>
<dbReference type="InterPro" id="IPR001932">
    <property type="entry name" value="PPM-type_phosphatase-like_dom"/>
</dbReference>
<dbReference type="RefSeq" id="WP_015403612.1">
    <property type="nucleotide sequence ID" value="NC_020304.1"/>
</dbReference>
<dbReference type="Pfam" id="PF00072">
    <property type="entry name" value="Response_reg"/>
    <property type="match status" value="1"/>
</dbReference>
<protein>
    <submittedName>
        <fullName evidence="4">Serine phosphatase RsbU, regulator of sigma subunit</fullName>
    </submittedName>
</protein>
<dbReference type="PANTHER" id="PTHR43156">
    <property type="entry name" value="STAGE II SPORULATION PROTEIN E-RELATED"/>
    <property type="match status" value="1"/>
</dbReference>
<gene>
    <name evidence="4" type="ordered locus">UWK_01360</name>
</gene>
<dbReference type="PATRIC" id="fig|1167006.5.peg.1498"/>
<dbReference type="Proteomes" id="UP000011721">
    <property type="component" value="Chromosome"/>
</dbReference>
<feature type="modified residue" description="4-aspartylphosphate" evidence="2">
    <location>
        <position position="63"/>
    </location>
</feature>
<dbReference type="SMART" id="SM00448">
    <property type="entry name" value="REC"/>
    <property type="match status" value="1"/>
</dbReference>
<dbReference type="PROSITE" id="PS50110">
    <property type="entry name" value="RESPONSE_REGULATORY"/>
    <property type="match status" value="1"/>
</dbReference>
<dbReference type="InterPro" id="IPR011006">
    <property type="entry name" value="CheY-like_superfamily"/>
</dbReference>
<sequence>MSDVTAIADFTDSRILVVDDNPVNRELLASIVRNAGYGVVTAIGGKEALELVRQHPFDLILLDIVMPEMDGFAVCKSLQEDLQTRDVPIIMVSSLDLSETKIHCFDLGAIDYITKPFHRGEVLARIRSQLGIKHLTASLQKSNKKLQERQNVVEQDLMAAAAIQRALLPERIPFTDRLQVEYVFTPCERIGGDIFNVFALDDHSVGIYIVDVCGHGVPAAMIATLVSQAMSQSGNVICSLFTEDKCSTIQSPLQVLERLDRLFPIERFDRYFTISYMVLDLRDGSYSYSSAGHPPILLQKKNGEVVFLEAGGPIIGLGEFAPRREADSGQLTPGDRLFFYTDGIIELENAVGEMFGVEGMKLLVKQQKDLPLGCYSSAIAQGLEKFSHGSSVNDDISLLCLEYLG</sequence>
<evidence type="ECO:0000313" key="4">
    <source>
        <dbReference type="EMBL" id="AGF77921.1"/>
    </source>
</evidence>
<dbReference type="InterPro" id="IPR001789">
    <property type="entry name" value="Sig_transdc_resp-reg_receiver"/>
</dbReference>
<evidence type="ECO:0000256" key="1">
    <source>
        <dbReference type="ARBA" id="ARBA00022801"/>
    </source>
</evidence>
<evidence type="ECO:0000313" key="5">
    <source>
        <dbReference type="Proteomes" id="UP000011721"/>
    </source>
</evidence>
<organism evidence="4 5">
    <name type="scientific">Desulfocapsa sulfexigens (strain DSM 10523 / SB164P1)</name>
    <dbReference type="NCBI Taxonomy" id="1167006"/>
    <lineage>
        <taxon>Bacteria</taxon>
        <taxon>Pseudomonadati</taxon>
        <taxon>Thermodesulfobacteriota</taxon>
        <taxon>Desulfobulbia</taxon>
        <taxon>Desulfobulbales</taxon>
        <taxon>Desulfocapsaceae</taxon>
        <taxon>Desulfocapsa</taxon>
    </lineage>
</organism>
<dbReference type="eggNOG" id="COG3706">
    <property type="taxonomic scope" value="Bacteria"/>
</dbReference>
<dbReference type="AlphaFoldDB" id="M1PNB5"/>
<evidence type="ECO:0000259" key="3">
    <source>
        <dbReference type="PROSITE" id="PS50110"/>
    </source>
</evidence>
<proteinExistence type="predicted"/>
<dbReference type="STRING" id="1167006.UWK_01360"/>
<dbReference type="GO" id="GO:0000160">
    <property type="term" value="P:phosphorelay signal transduction system"/>
    <property type="evidence" value="ECO:0007669"/>
    <property type="project" value="InterPro"/>
</dbReference>
<dbReference type="GO" id="GO:0016791">
    <property type="term" value="F:phosphatase activity"/>
    <property type="evidence" value="ECO:0007669"/>
    <property type="project" value="TreeGrafter"/>
</dbReference>
<dbReference type="InterPro" id="IPR036457">
    <property type="entry name" value="PPM-type-like_dom_sf"/>
</dbReference>
<feature type="domain" description="Response regulatory" evidence="3">
    <location>
        <begin position="14"/>
        <end position="130"/>
    </location>
</feature>
<dbReference type="KEGG" id="dsf:UWK_01360"/>
<dbReference type="OrthoDB" id="20101at2"/>